<dbReference type="EMBL" id="SCHB01000002">
    <property type="protein sequence ID" value="TBW73091.1"/>
    <property type="molecule type" value="Genomic_DNA"/>
</dbReference>
<sequence length="97" mass="11560">MLMPNPIIDSYLIDEIKKERELQQIINVIAPEHDKIHLDNKNKLKNDEKILIDQMVSHCHAFSRDFKNVAQGDWVRRAMLELKKLSYHLRKIQDIKV</sequence>
<gene>
    <name evidence="1" type="ORF">EQ812_04400</name>
</gene>
<dbReference type="RefSeq" id="WP_002492129.1">
    <property type="nucleotide sequence ID" value="NZ_AP021848.1"/>
</dbReference>
<evidence type="ECO:0000313" key="1">
    <source>
        <dbReference type="EMBL" id="TBW73091.1"/>
    </source>
</evidence>
<evidence type="ECO:0000313" key="2">
    <source>
        <dbReference type="Proteomes" id="UP000293637"/>
    </source>
</evidence>
<dbReference type="GeneID" id="58090298"/>
<dbReference type="AlphaFoldDB" id="A0A4Q9WDC7"/>
<reference evidence="1 2" key="1">
    <citation type="journal article" date="2019" name="Sci. Transl. Med.">
        <title>Quorum sensing between bacterial species on the skin protects against epidermal injury in atopic dermatitis.</title>
        <authorList>
            <person name="Williams M.R."/>
        </authorList>
    </citation>
    <scope>NUCLEOTIDE SEQUENCE [LARGE SCALE GENOMIC DNA]</scope>
    <source>
        <strain evidence="1 2">E7</strain>
    </source>
</reference>
<comment type="caution">
    <text evidence="1">The sequence shown here is derived from an EMBL/GenBank/DDBJ whole genome shotgun (WGS) entry which is preliminary data.</text>
</comment>
<accession>A0A4Q9WDC7</accession>
<name>A0A4Q9WDC7_STALU</name>
<protein>
    <submittedName>
        <fullName evidence="1">Uncharacterized protein</fullName>
    </submittedName>
</protein>
<dbReference type="Proteomes" id="UP000293637">
    <property type="component" value="Unassembled WGS sequence"/>
</dbReference>
<proteinExistence type="predicted"/>
<organism evidence="1 2">
    <name type="scientific">Staphylococcus lugdunensis</name>
    <dbReference type="NCBI Taxonomy" id="28035"/>
    <lineage>
        <taxon>Bacteria</taxon>
        <taxon>Bacillati</taxon>
        <taxon>Bacillota</taxon>
        <taxon>Bacilli</taxon>
        <taxon>Bacillales</taxon>
        <taxon>Staphylococcaceae</taxon>
        <taxon>Staphylococcus</taxon>
    </lineage>
</organism>